<sequence length="275" mass="28357">MKFHHQLDMLGRGSDLGGMINAKALFDSFLGQAQGQVQGQAQGQAPGQGQGRPGAAAGFMDQARSALNNIHGGSFAGGAATGGILGMVLGGKGVRKMAGGMLGYGGAAALGALAHRAYQNWQQGQSPASAPVATQAETETLDQRFLPAAVPAADGQPFELALIRAMVGAAKADGHLDPEERKRIFERVETLGLDAEAQAFVFEALDQDMPVSAIAAAAQTPEQAAELYLAARMSMDPDQAAERAWLGALAHRLKLDPALAAHLDRQADAGLQPAG</sequence>
<dbReference type="Proteomes" id="UP001529369">
    <property type="component" value="Unassembled WGS sequence"/>
</dbReference>
<organism evidence="1 2">
    <name type="scientific">Paeniroseomonas aquatica</name>
    <dbReference type="NCBI Taxonomy" id="373043"/>
    <lineage>
        <taxon>Bacteria</taxon>
        <taxon>Pseudomonadati</taxon>
        <taxon>Pseudomonadota</taxon>
        <taxon>Alphaproteobacteria</taxon>
        <taxon>Acetobacterales</taxon>
        <taxon>Acetobacteraceae</taxon>
        <taxon>Paeniroseomonas</taxon>
    </lineage>
</organism>
<proteinExistence type="predicted"/>
<dbReference type="EMBL" id="JAUFPN010000027">
    <property type="protein sequence ID" value="MDN3563359.1"/>
    <property type="molecule type" value="Genomic_DNA"/>
</dbReference>
<evidence type="ECO:0000313" key="1">
    <source>
        <dbReference type="EMBL" id="MDN3563359.1"/>
    </source>
</evidence>
<dbReference type="InterPro" id="IPR007486">
    <property type="entry name" value="YebE"/>
</dbReference>
<reference evidence="2" key="1">
    <citation type="journal article" date="2019" name="Int. J. Syst. Evol. Microbiol.">
        <title>The Global Catalogue of Microorganisms (GCM) 10K type strain sequencing project: providing services to taxonomists for standard genome sequencing and annotation.</title>
        <authorList>
            <consortium name="The Broad Institute Genomics Platform"/>
            <consortium name="The Broad Institute Genome Sequencing Center for Infectious Disease"/>
            <person name="Wu L."/>
            <person name="Ma J."/>
        </authorList>
    </citation>
    <scope>NUCLEOTIDE SEQUENCE [LARGE SCALE GENOMIC DNA]</scope>
    <source>
        <strain evidence="2">CECT 7131</strain>
    </source>
</reference>
<dbReference type="CDD" id="cd07178">
    <property type="entry name" value="terB_like_YebE"/>
    <property type="match status" value="1"/>
</dbReference>
<evidence type="ECO:0000313" key="2">
    <source>
        <dbReference type="Proteomes" id="UP001529369"/>
    </source>
</evidence>
<dbReference type="Gene3D" id="1.10.3680.10">
    <property type="entry name" value="TerB-like"/>
    <property type="match status" value="1"/>
</dbReference>
<comment type="caution">
    <text evidence="1">The sequence shown here is derived from an EMBL/GenBank/DDBJ whole genome shotgun (WGS) entry which is preliminary data.</text>
</comment>
<gene>
    <name evidence="1" type="ORF">QWZ14_03085</name>
</gene>
<dbReference type="Pfam" id="PF04391">
    <property type="entry name" value="DUF533"/>
    <property type="match status" value="1"/>
</dbReference>
<dbReference type="SUPFAM" id="SSF158682">
    <property type="entry name" value="TerB-like"/>
    <property type="match status" value="1"/>
</dbReference>
<dbReference type="RefSeq" id="WP_290315101.1">
    <property type="nucleotide sequence ID" value="NZ_JAUFPN010000027.1"/>
</dbReference>
<keyword evidence="2" id="KW-1185">Reference proteome</keyword>
<name>A0ABT8A0Z9_9PROT</name>
<accession>A0ABT8A0Z9</accession>
<protein>
    <submittedName>
        <fullName evidence="1">Tellurite resistance TerB family protein</fullName>
    </submittedName>
</protein>
<dbReference type="InterPro" id="IPR029024">
    <property type="entry name" value="TerB-like"/>
</dbReference>